<dbReference type="GO" id="GO:0007266">
    <property type="term" value="P:Rho protein signal transduction"/>
    <property type="evidence" value="ECO:0007669"/>
    <property type="project" value="TreeGrafter"/>
</dbReference>
<name>A0A1Y3BCM0_EURMA</name>
<sequence>MTVSHLVCMEPSKTSGNNNSNGEKAKFLKSKSIGTFPELDKKSMRKAEKMEKKRMKEEERKQRKSTKENSSRNRSRSKGTHSSLEDFAQQNGNPVPLFIEKCTLFIEQEGLDMEGIYRVPGNRAH</sequence>
<dbReference type="GO" id="GO:0005829">
    <property type="term" value="C:cytosol"/>
    <property type="evidence" value="ECO:0007669"/>
    <property type="project" value="TreeGrafter"/>
</dbReference>
<evidence type="ECO:0000259" key="2">
    <source>
        <dbReference type="PROSITE" id="PS50238"/>
    </source>
</evidence>
<feature type="compositionally biased region" description="Polar residues" evidence="1">
    <location>
        <begin position="12"/>
        <end position="22"/>
    </location>
</feature>
<dbReference type="PANTHER" id="PTHR46005">
    <property type="entry name" value="RHO GTPASE-ACTIVATING PROTEIN 190"/>
    <property type="match status" value="1"/>
</dbReference>
<feature type="domain" description="Rho-GAP" evidence="2">
    <location>
        <begin position="82"/>
        <end position="125"/>
    </location>
</feature>
<protein>
    <recommendedName>
        <fullName evidence="2">Rho-GAP domain-containing protein</fullName>
    </recommendedName>
</protein>
<feature type="compositionally biased region" description="Basic and acidic residues" evidence="1">
    <location>
        <begin position="38"/>
        <end position="71"/>
    </location>
</feature>
<evidence type="ECO:0000256" key="1">
    <source>
        <dbReference type="SAM" id="MobiDB-lite"/>
    </source>
</evidence>
<evidence type="ECO:0000313" key="4">
    <source>
        <dbReference type="Proteomes" id="UP000194236"/>
    </source>
</evidence>
<organism evidence="3 4">
    <name type="scientific">Euroglyphus maynei</name>
    <name type="common">Mayne's house dust mite</name>
    <dbReference type="NCBI Taxonomy" id="6958"/>
    <lineage>
        <taxon>Eukaryota</taxon>
        <taxon>Metazoa</taxon>
        <taxon>Ecdysozoa</taxon>
        <taxon>Arthropoda</taxon>
        <taxon>Chelicerata</taxon>
        <taxon>Arachnida</taxon>
        <taxon>Acari</taxon>
        <taxon>Acariformes</taxon>
        <taxon>Sarcoptiformes</taxon>
        <taxon>Astigmata</taxon>
        <taxon>Psoroptidia</taxon>
        <taxon>Analgoidea</taxon>
        <taxon>Pyroglyphidae</taxon>
        <taxon>Pyroglyphinae</taxon>
        <taxon>Euroglyphus</taxon>
    </lineage>
</organism>
<dbReference type="InterPro" id="IPR000198">
    <property type="entry name" value="RhoGAP_dom"/>
</dbReference>
<dbReference type="GO" id="GO:0005096">
    <property type="term" value="F:GTPase activator activity"/>
    <property type="evidence" value="ECO:0007669"/>
    <property type="project" value="TreeGrafter"/>
</dbReference>
<comment type="caution">
    <text evidence="3">The sequence shown here is derived from an EMBL/GenBank/DDBJ whole genome shotgun (WGS) entry which is preliminary data.</text>
</comment>
<dbReference type="Gene3D" id="1.10.555.10">
    <property type="entry name" value="Rho GTPase activation protein"/>
    <property type="match status" value="1"/>
</dbReference>
<dbReference type="GO" id="GO:0050770">
    <property type="term" value="P:regulation of axonogenesis"/>
    <property type="evidence" value="ECO:0007669"/>
    <property type="project" value="TreeGrafter"/>
</dbReference>
<dbReference type="InterPro" id="IPR051978">
    <property type="entry name" value="Rho-GAP_domain"/>
</dbReference>
<dbReference type="Proteomes" id="UP000194236">
    <property type="component" value="Unassembled WGS sequence"/>
</dbReference>
<reference evidence="3 4" key="1">
    <citation type="submission" date="2017-03" db="EMBL/GenBank/DDBJ databases">
        <title>Genome Survey of Euroglyphus maynei.</title>
        <authorList>
            <person name="Arlian L.G."/>
            <person name="Morgan M.S."/>
            <person name="Rider S.D."/>
        </authorList>
    </citation>
    <scope>NUCLEOTIDE SEQUENCE [LARGE SCALE GENOMIC DNA]</scope>
    <source>
        <strain evidence="3">Arlian Lab</strain>
        <tissue evidence="3">Whole body</tissue>
    </source>
</reference>
<dbReference type="Pfam" id="PF00620">
    <property type="entry name" value="RhoGAP"/>
    <property type="match status" value="1"/>
</dbReference>
<accession>A0A1Y3BCM0</accession>
<dbReference type="EMBL" id="MUJZ01027080">
    <property type="protein sequence ID" value="OTF78622.1"/>
    <property type="molecule type" value="Genomic_DNA"/>
</dbReference>
<feature type="non-terminal residue" evidence="3">
    <location>
        <position position="125"/>
    </location>
</feature>
<gene>
    <name evidence="3" type="ORF">BLA29_012232</name>
</gene>
<dbReference type="SUPFAM" id="SSF48350">
    <property type="entry name" value="GTPase activation domain, GAP"/>
    <property type="match status" value="1"/>
</dbReference>
<feature type="region of interest" description="Disordered" evidence="1">
    <location>
        <begin position="1"/>
        <end position="92"/>
    </location>
</feature>
<dbReference type="OrthoDB" id="9994905at2759"/>
<dbReference type="PANTHER" id="PTHR46005:SF4">
    <property type="entry name" value="RHO GTPASE-ACTIVATING PROTEIN 190"/>
    <property type="match status" value="1"/>
</dbReference>
<dbReference type="PROSITE" id="PS50238">
    <property type="entry name" value="RHOGAP"/>
    <property type="match status" value="1"/>
</dbReference>
<proteinExistence type="predicted"/>
<dbReference type="InterPro" id="IPR008936">
    <property type="entry name" value="Rho_GTPase_activation_prot"/>
</dbReference>
<dbReference type="AlphaFoldDB" id="A0A1Y3BCM0"/>
<dbReference type="GO" id="GO:0008361">
    <property type="term" value="P:regulation of cell size"/>
    <property type="evidence" value="ECO:0007669"/>
    <property type="project" value="TreeGrafter"/>
</dbReference>
<evidence type="ECO:0000313" key="3">
    <source>
        <dbReference type="EMBL" id="OTF78622.1"/>
    </source>
</evidence>
<keyword evidence="4" id="KW-1185">Reference proteome</keyword>